<dbReference type="InterPro" id="IPR027417">
    <property type="entry name" value="P-loop_NTPase"/>
</dbReference>
<evidence type="ECO:0000256" key="2">
    <source>
        <dbReference type="ARBA" id="ARBA00022840"/>
    </source>
</evidence>
<evidence type="ECO:0000259" key="8">
    <source>
        <dbReference type="PROSITE" id="PS50110"/>
    </source>
</evidence>
<evidence type="ECO:0000313" key="10">
    <source>
        <dbReference type="EMBL" id="EHO39769.1"/>
    </source>
</evidence>
<dbReference type="PANTHER" id="PTHR32071:SF57">
    <property type="entry name" value="C4-DICARBOXYLATE TRANSPORT TRANSCRIPTIONAL REGULATORY PROTEIN DCTD"/>
    <property type="match status" value="1"/>
</dbReference>
<dbReference type="HOGENOM" id="CLU_000445_0_6_0"/>
<dbReference type="Proteomes" id="UP000004671">
    <property type="component" value="Chromosome"/>
</dbReference>
<keyword evidence="1" id="KW-0547">Nucleotide-binding</keyword>
<protein>
    <submittedName>
        <fullName evidence="10">Two component, sigma54 specific, transcriptional regulator, Fis family</fullName>
    </submittedName>
    <submittedName>
        <fullName evidence="9">Two-component system, NtrC family, nitrogen regulation response regulator NtrX</fullName>
    </submittedName>
</protein>
<dbReference type="FunFam" id="3.40.50.300:FF:000006">
    <property type="entry name" value="DNA-binding transcriptional regulator NtrC"/>
    <property type="match status" value="1"/>
</dbReference>
<dbReference type="PANTHER" id="PTHR32071">
    <property type="entry name" value="TRANSCRIPTIONAL REGULATORY PROTEIN"/>
    <property type="match status" value="1"/>
</dbReference>
<dbReference type="KEGG" id="caby:Cabys_2905"/>
<keyword evidence="4" id="KW-0238">DNA-binding</keyword>
<keyword evidence="11" id="KW-1185">Reference proteome</keyword>
<dbReference type="InParanoid" id="H1XXU6"/>
<name>H1XXU6_CALAY</name>
<feature type="modified residue" description="4-aspartylphosphate" evidence="6">
    <location>
        <position position="54"/>
    </location>
</feature>
<proteinExistence type="predicted"/>
<dbReference type="SUPFAM" id="SSF52172">
    <property type="entry name" value="CheY-like"/>
    <property type="match status" value="1"/>
</dbReference>
<dbReference type="Gene3D" id="3.40.50.2300">
    <property type="match status" value="1"/>
</dbReference>
<evidence type="ECO:0000313" key="12">
    <source>
        <dbReference type="Proteomes" id="UP000183868"/>
    </source>
</evidence>
<dbReference type="RefSeq" id="WP_006926642.1">
    <property type="nucleotide sequence ID" value="NZ_CM001402.1"/>
</dbReference>
<dbReference type="Pfam" id="PF02954">
    <property type="entry name" value="HTH_8"/>
    <property type="match status" value="1"/>
</dbReference>
<dbReference type="InterPro" id="IPR025662">
    <property type="entry name" value="Sigma_54_int_dom_ATP-bd_1"/>
</dbReference>
<sequence length="474" mass="54778">MQSSKVLIVDNDPIFLRTTKRFLETHGYNVQTIGNPTQVFQLISDQVFHCVLLDVKMPAMSGIDVLKAIRKENSSIPVIMISGESTINIAVEALKIGAYDFIEKPVESSRLLNTIQNAIDKFRLLEENQFFYRELQKNFQIIGVSSAIRWVLKMIRRAAEVESKVLITGESGTGKGLVARAIHYQSARKSKPFIITNCAAIPSELLESELFGHKKGTFTGAIKDQKGKFLAADGGTIFLDEIGDMDVNMQAKLLNVLQEKKIQVIGEPFPQTIDVRVIAATNKNIEKMIKKGAFREDLYYRLNVIHIHIPPLRERKEDILPLTYYFLQKYSKELNKPVLRVHHLVESVLKNRPWPGNVRELENTIERLVVFAENEEINMDDYLRINHINPEFWNKILDSEHFSYLNLHQALETFEYKYLSYMLEQNNWNVQRTARILGVDRSNMYKKFKKYGISLKRKQIENRASNRDDEASRR</sequence>
<reference evidence="10 11" key="1">
    <citation type="submission" date="2011-09" db="EMBL/GenBank/DDBJ databases">
        <title>The permanent draft genome of Caldithrix abyssi DSM 13497.</title>
        <authorList>
            <consortium name="US DOE Joint Genome Institute (JGI-PGF)"/>
            <person name="Lucas S."/>
            <person name="Han J."/>
            <person name="Lapidus A."/>
            <person name="Bruce D."/>
            <person name="Goodwin L."/>
            <person name="Pitluck S."/>
            <person name="Peters L."/>
            <person name="Kyrpides N."/>
            <person name="Mavromatis K."/>
            <person name="Ivanova N."/>
            <person name="Mikhailova N."/>
            <person name="Chertkov O."/>
            <person name="Detter J.C."/>
            <person name="Tapia R."/>
            <person name="Han C."/>
            <person name="Land M."/>
            <person name="Hauser L."/>
            <person name="Markowitz V."/>
            <person name="Cheng J.-F."/>
            <person name="Hugenholtz P."/>
            <person name="Woyke T."/>
            <person name="Wu D."/>
            <person name="Spring S."/>
            <person name="Brambilla E."/>
            <person name="Klenk H.-P."/>
            <person name="Eisen J.A."/>
        </authorList>
    </citation>
    <scope>NUCLEOTIDE SEQUENCE [LARGE SCALE GENOMIC DNA]</scope>
    <source>
        <strain evidence="10 11">DSM 13497</strain>
    </source>
</reference>
<dbReference type="STRING" id="880073.Cabys_2905"/>
<dbReference type="PaxDb" id="880073-Calab_0116"/>
<dbReference type="Pfam" id="PF00072">
    <property type="entry name" value="Response_reg"/>
    <property type="match status" value="1"/>
</dbReference>
<dbReference type="Gene3D" id="3.40.50.300">
    <property type="entry name" value="P-loop containing nucleotide triphosphate hydrolases"/>
    <property type="match status" value="1"/>
</dbReference>
<evidence type="ECO:0000256" key="6">
    <source>
        <dbReference type="PROSITE-ProRule" id="PRU00169"/>
    </source>
</evidence>
<dbReference type="PROSITE" id="PS00675">
    <property type="entry name" value="SIGMA54_INTERACT_1"/>
    <property type="match status" value="1"/>
</dbReference>
<dbReference type="PROSITE" id="PS50045">
    <property type="entry name" value="SIGMA54_INTERACT_4"/>
    <property type="match status" value="1"/>
</dbReference>
<dbReference type="GO" id="GO:0043565">
    <property type="term" value="F:sequence-specific DNA binding"/>
    <property type="evidence" value="ECO:0007669"/>
    <property type="project" value="InterPro"/>
</dbReference>
<dbReference type="SMART" id="SM00382">
    <property type="entry name" value="AAA"/>
    <property type="match status" value="1"/>
</dbReference>
<dbReference type="EMBL" id="CP018099">
    <property type="protein sequence ID" value="APF19653.1"/>
    <property type="molecule type" value="Genomic_DNA"/>
</dbReference>
<dbReference type="GO" id="GO:0006355">
    <property type="term" value="P:regulation of DNA-templated transcription"/>
    <property type="evidence" value="ECO:0007669"/>
    <property type="project" value="InterPro"/>
</dbReference>
<keyword evidence="3" id="KW-0805">Transcription regulation</keyword>
<dbReference type="OrthoDB" id="9803970at2"/>
<evidence type="ECO:0000256" key="4">
    <source>
        <dbReference type="ARBA" id="ARBA00023125"/>
    </source>
</evidence>
<dbReference type="SUPFAM" id="SSF52540">
    <property type="entry name" value="P-loop containing nucleoside triphosphate hydrolases"/>
    <property type="match status" value="1"/>
</dbReference>
<dbReference type="Gene3D" id="1.10.8.60">
    <property type="match status" value="1"/>
</dbReference>
<dbReference type="eggNOG" id="COG2204">
    <property type="taxonomic scope" value="Bacteria"/>
</dbReference>
<feature type="domain" description="Response regulatory" evidence="8">
    <location>
        <begin position="5"/>
        <end position="119"/>
    </location>
</feature>
<dbReference type="InterPro" id="IPR058031">
    <property type="entry name" value="AAA_lid_NorR"/>
</dbReference>
<dbReference type="InterPro" id="IPR025944">
    <property type="entry name" value="Sigma_54_int_dom_CS"/>
</dbReference>
<dbReference type="Pfam" id="PF00158">
    <property type="entry name" value="Sigma54_activat"/>
    <property type="match status" value="1"/>
</dbReference>
<dbReference type="SUPFAM" id="SSF46689">
    <property type="entry name" value="Homeodomain-like"/>
    <property type="match status" value="1"/>
</dbReference>
<dbReference type="Gene3D" id="1.10.10.60">
    <property type="entry name" value="Homeodomain-like"/>
    <property type="match status" value="1"/>
</dbReference>
<evidence type="ECO:0000259" key="7">
    <source>
        <dbReference type="PROSITE" id="PS50045"/>
    </source>
</evidence>
<evidence type="ECO:0000256" key="1">
    <source>
        <dbReference type="ARBA" id="ARBA00022741"/>
    </source>
</evidence>
<organism evidence="10 11">
    <name type="scientific">Caldithrix abyssi DSM 13497</name>
    <dbReference type="NCBI Taxonomy" id="880073"/>
    <lineage>
        <taxon>Bacteria</taxon>
        <taxon>Pseudomonadati</taxon>
        <taxon>Calditrichota</taxon>
        <taxon>Calditrichia</taxon>
        <taxon>Calditrichales</taxon>
        <taxon>Calditrichaceae</taxon>
        <taxon>Caldithrix</taxon>
    </lineage>
</organism>
<dbReference type="InterPro" id="IPR003593">
    <property type="entry name" value="AAA+_ATPase"/>
</dbReference>
<evidence type="ECO:0000256" key="5">
    <source>
        <dbReference type="ARBA" id="ARBA00023163"/>
    </source>
</evidence>
<dbReference type="InterPro" id="IPR009057">
    <property type="entry name" value="Homeodomain-like_sf"/>
</dbReference>
<dbReference type="CDD" id="cd00009">
    <property type="entry name" value="AAA"/>
    <property type="match status" value="1"/>
</dbReference>
<keyword evidence="5" id="KW-0804">Transcription</keyword>
<gene>
    <name evidence="9" type="ORF">Cabys_2905</name>
    <name evidence="10" type="ORF">Calab_0116</name>
</gene>
<evidence type="ECO:0000313" key="11">
    <source>
        <dbReference type="Proteomes" id="UP000004671"/>
    </source>
</evidence>
<dbReference type="Proteomes" id="UP000183868">
    <property type="component" value="Chromosome"/>
</dbReference>
<keyword evidence="2" id="KW-0067">ATP-binding</keyword>
<dbReference type="InterPro" id="IPR011006">
    <property type="entry name" value="CheY-like_superfamily"/>
</dbReference>
<dbReference type="InterPro" id="IPR025943">
    <property type="entry name" value="Sigma_54_int_dom_ATP-bd_2"/>
</dbReference>
<evidence type="ECO:0000313" key="9">
    <source>
        <dbReference type="EMBL" id="APF19653.1"/>
    </source>
</evidence>
<evidence type="ECO:0000256" key="3">
    <source>
        <dbReference type="ARBA" id="ARBA00023015"/>
    </source>
</evidence>
<dbReference type="InterPro" id="IPR001789">
    <property type="entry name" value="Sig_transdc_resp-reg_receiver"/>
</dbReference>
<dbReference type="EMBL" id="CM001402">
    <property type="protein sequence ID" value="EHO39769.1"/>
    <property type="molecule type" value="Genomic_DNA"/>
</dbReference>
<dbReference type="PROSITE" id="PS50110">
    <property type="entry name" value="RESPONSE_REGULATORY"/>
    <property type="match status" value="1"/>
</dbReference>
<dbReference type="GO" id="GO:0000160">
    <property type="term" value="P:phosphorelay signal transduction system"/>
    <property type="evidence" value="ECO:0007669"/>
    <property type="project" value="InterPro"/>
</dbReference>
<reference evidence="9 12" key="2">
    <citation type="submission" date="2016-11" db="EMBL/GenBank/DDBJ databases">
        <title>Genomic analysis of Caldithrix abyssi and proposal of a novel bacterial phylum Caldithrichaeota.</title>
        <authorList>
            <person name="Kublanov I."/>
            <person name="Sigalova O."/>
            <person name="Gavrilov S."/>
            <person name="Lebedinsky A."/>
            <person name="Ivanova N."/>
            <person name="Daum C."/>
            <person name="Reddy T."/>
            <person name="Klenk H.P."/>
            <person name="Goker M."/>
            <person name="Reva O."/>
            <person name="Miroshnichenko M."/>
            <person name="Kyprides N."/>
            <person name="Woyke T."/>
            <person name="Gelfand M."/>
        </authorList>
    </citation>
    <scope>NUCLEOTIDE SEQUENCE [LARGE SCALE GENOMIC DNA]</scope>
    <source>
        <strain evidence="9 12">LF13</strain>
    </source>
</reference>
<dbReference type="PROSITE" id="PS00688">
    <property type="entry name" value="SIGMA54_INTERACT_3"/>
    <property type="match status" value="1"/>
</dbReference>
<dbReference type="GO" id="GO:0005524">
    <property type="term" value="F:ATP binding"/>
    <property type="evidence" value="ECO:0007669"/>
    <property type="project" value="UniProtKB-KW"/>
</dbReference>
<dbReference type="AlphaFoldDB" id="H1XXU6"/>
<dbReference type="PRINTS" id="PR01590">
    <property type="entry name" value="HTHFIS"/>
</dbReference>
<keyword evidence="6" id="KW-0597">Phosphoprotein</keyword>
<feature type="domain" description="Sigma-54 factor interaction" evidence="7">
    <location>
        <begin position="141"/>
        <end position="370"/>
    </location>
</feature>
<dbReference type="PROSITE" id="PS00676">
    <property type="entry name" value="SIGMA54_INTERACT_2"/>
    <property type="match status" value="1"/>
</dbReference>
<dbReference type="SMART" id="SM00448">
    <property type="entry name" value="REC"/>
    <property type="match status" value="1"/>
</dbReference>
<dbReference type="InterPro" id="IPR002197">
    <property type="entry name" value="HTH_Fis"/>
</dbReference>
<dbReference type="Pfam" id="PF25601">
    <property type="entry name" value="AAA_lid_14"/>
    <property type="match status" value="1"/>
</dbReference>
<dbReference type="InterPro" id="IPR002078">
    <property type="entry name" value="Sigma_54_int"/>
</dbReference>
<accession>H1XXU6</accession>